<keyword evidence="1" id="KW-0812">Transmembrane</keyword>
<protein>
    <submittedName>
        <fullName evidence="2">Uncharacterized protein</fullName>
    </submittedName>
</protein>
<dbReference type="OrthoDB" id="27404at2"/>
<dbReference type="AlphaFoldDB" id="A0A511QZU1"/>
<dbReference type="Proteomes" id="UP000321197">
    <property type="component" value="Unassembled WGS sequence"/>
</dbReference>
<feature type="transmembrane region" description="Helical" evidence="1">
    <location>
        <begin position="38"/>
        <end position="57"/>
    </location>
</feature>
<feature type="transmembrane region" description="Helical" evidence="1">
    <location>
        <begin position="9"/>
        <end position="26"/>
    </location>
</feature>
<dbReference type="EMBL" id="BJXL01000003">
    <property type="protein sequence ID" value="GEM82062.1"/>
    <property type="molecule type" value="Genomic_DNA"/>
</dbReference>
<accession>A0A511QZU1</accession>
<evidence type="ECO:0000313" key="2">
    <source>
        <dbReference type="EMBL" id="GEM82062.1"/>
    </source>
</evidence>
<reference evidence="2 3" key="1">
    <citation type="submission" date="2019-07" db="EMBL/GenBank/DDBJ databases">
        <title>Whole genome shotgun sequence of Meiothermus hypogaeus NBRC 106114.</title>
        <authorList>
            <person name="Hosoyama A."/>
            <person name="Uohara A."/>
            <person name="Ohji S."/>
            <person name="Ichikawa N."/>
        </authorList>
    </citation>
    <scope>NUCLEOTIDE SEQUENCE [LARGE SCALE GENOMIC DNA]</scope>
    <source>
        <strain evidence="2 3">NBRC 106114</strain>
    </source>
</reference>
<proteinExistence type="predicted"/>
<dbReference type="RefSeq" id="WP_119339669.1">
    <property type="nucleotide sequence ID" value="NZ_BJXL01000003.1"/>
</dbReference>
<sequence length="65" mass="7635">MSHKIRQKLAAIVTTVVFGFILWKLLERTFVLIWVNTPWWGALLMLIVLFLIIDYTISRAFGVRD</sequence>
<keyword evidence="1" id="KW-1133">Transmembrane helix</keyword>
<comment type="caution">
    <text evidence="2">The sequence shown here is derived from an EMBL/GenBank/DDBJ whole genome shotgun (WGS) entry which is preliminary data.</text>
</comment>
<keyword evidence="1" id="KW-0472">Membrane</keyword>
<evidence type="ECO:0000313" key="3">
    <source>
        <dbReference type="Proteomes" id="UP000321197"/>
    </source>
</evidence>
<name>A0A511QZU1_9DEIN</name>
<gene>
    <name evidence="2" type="ORF">MHY01S_02280</name>
</gene>
<organism evidence="2 3">
    <name type="scientific">Meiothermus hypogaeus NBRC 106114</name>
    <dbReference type="NCBI Taxonomy" id="1227553"/>
    <lineage>
        <taxon>Bacteria</taxon>
        <taxon>Thermotogati</taxon>
        <taxon>Deinococcota</taxon>
        <taxon>Deinococci</taxon>
        <taxon>Thermales</taxon>
        <taxon>Thermaceae</taxon>
        <taxon>Meiothermus</taxon>
    </lineage>
</organism>
<evidence type="ECO:0000256" key="1">
    <source>
        <dbReference type="SAM" id="Phobius"/>
    </source>
</evidence>